<proteinExistence type="predicted"/>
<gene>
    <name evidence="1" type="ORF">UFOVP724_150</name>
</gene>
<evidence type="ECO:0000313" key="1">
    <source>
        <dbReference type="EMBL" id="CAB4160327.1"/>
    </source>
</evidence>
<name>A0A6J5NN53_9CAUD</name>
<accession>A0A6J5NN53</accession>
<organism evidence="1">
    <name type="scientific">uncultured Caudovirales phage</name>
    <dbReference type="NCBI Taxonomy" id="2100421"/>
    <lineage>
        <taxon>Viruses</taxon>
        <taxon>Duplodnaviria</taxon>
        <taxon>Heunggongvirae</taxon>
        <taxon>Uroviricota</taxon>
        <taxon>Caudoviricetes</taxon>
        <taxon>Peduoviridae</taxon>
        <taxon>Maltschvirus</taxon>
        <taxon>Maltschvirus maltsch</taxon>
    </lineage>
</organism>
<sequence>MQLVFQLNEATQPTITTLDFQIFCNSPIDKIQYKNLLTSKDVKIAYFESKELNPFDNLEIVDTSWTLSSNNLDNITGHYFANTMQIASDYNELLFTDVVNHQNNEVTPLWYVHQPKKITEVISFERLSSANLIKNELSQGYKILNGKLYTNYQNVYDYKNDSFDIFLVNGKDSSGKFYTELLNLKPAIKKMEWNDINPLNGELINSVYSQEQLPNGKYNYYINFSEGFTERMCSNGLNGYYYKVAENNKIELLRPDALTGQEPWNVRVRYATQVNANNGRQYLYTIPEYNKQPYNPFSPLILVAEKLCFKVTDNIIKLSPSTLTYAPELNINIDVLVFDYEENLKKAYTSDASKHGTRVYNSNVLFEYGFIESVDEKNGFISFTNSLSFSNEDIVKATYFYYAEDYIMLDLNVNPAYNKNANNKFVVYVKPIDITDSLIYNSNVKSVFYLIVDENNQIIYSNENIQETDFQVFKTDYSCEFNGNYLILGEIHYKDHSNIDDCFSFDIRTKNKFVKNDSFKENYRLLQSKFGYNERGQNIDRLNCRFLACSPETYALDSNTFLSQFNQGSLAQNILFKNNPDLNFSLDYFYSSTKLVFKWKYQGPGQYLLSCKFSKNKRTIDFNSSSKRYQKTHRYFYYYLVDDFVFNRDLDGNEIEWTLTYIPDNNSSYRESYSERLIINI</sequence>
<reference evidence="1" key="1">
    <citation type="submission" date="2020-04" db="EMBL/GenBank/DDBJ databases">
        <authorList>
            <person name="Chiriac C."/>
            <person name="Salcher M."/>
            <person name="Ghai R."/>
            <person name="Kavagutti S V."/>
        </authorList>
    </citation>
    <scope>NUCLEOTIDE SEQUENCE</scope>
</reference>
<protein>
    <submittedName>
        <fullName evidence="1">Uncharacterized protein</fullName>
    </submittedName>
</protein>
<dbReference type="EMBL" id="LR796696">
    <property type="protein sequence ID" value="CAB4160327.1"/>
    <property type="molecule type" value="Genomic_DNA"/>
</dbReference>